<dbReference type="PANTHER" id="PTHR32182">
    <property type="entry name" value="DNA REPLICATION AND REPAIR PROTEIN RECF"/>
    <property type="match status" value="1"/>
</dbReference>
<comment type="caution">
    <text evidence="2">The sequence shown here is derived from an EMBL/GenBank/DDBJ whole genome shotgun (WGS) entry which is preliminary data.</text>
</comment>
<gene>
    <name evidence="2" type="ORF">JK634_17810</name>
</gene>
<dbReference type="SUPFAM" id="SSF52540">
    <property type="entry name" value="P-loop containing nucleoside triphosphate hydrolases"/>
    <property type="match status" value="1"/>
</dbReference>
<organism evidence="2 3">
    <name type="scientific">Clostridium paridis</name>
    <dbReference type="NCBI Taxonomy" id="2803863"/>
    <lineage>
        <taxon>Bacteria</taxon>
        <taxon>Bacillati</taxon>
        <taxon>Bacillota</taxon>
        <taxon>Clostridia</taxon>
        <taxon>Eubacteriales</taxon>
        <taxon>Clostridiaceae</taxon>
        <taxon>Clostridium</taxon>
    </lineage>
</organism>
<dbReference type="Proteomes" id="UP000623681">
    <property type="component" value="Unassembled WGS sequence"/>
</dbReference>
<dbReference type="GO" id="GO:0000731">
    <property type="term" value="P:DNA synthesis involved in DNA repair"/>
    <property type="evidence" value="ECO:0007669"/>
    <property type="project" value="TreeGrafter"/>
</dbReference>
<evidence type="ECO:0000313" key="2">
    <source>
        <dbReference type="EMBL" id="MBL4933641.1"/>
    </source>
</evidence>
<dbReference type="Gene3D" id="3.40.50.300">
    <property type="entry name" value="P-loop containing nucleotide triphosphate hydrolases"/>
    <property type="match status" value="2"/>
</dbReference>
<feature type="domain" description="RecF/RecN/SMC N-terminal" evidence="1">
    <location>
        <begin position="101"/>
        <end position="696"/>
    </location>
</feature>
<proteinExistence type="predicted"/>
<dbReference type="EMBL" id="JAESWA010000027">
    <property type="protein sequence ID" value="MBL4933641.1"/>
    <property type="molecule type" value="Genomic_DNA"/>
</dbReference>
<evidence type="ECO:0000313" key="3">
    <source>
        <dbReference type="Proteomes" id="UP000623681"/>
    </source>
</evidence>
<accession>A0A937K4U3</accession>
<keyword evidence="3" id="KW-1185">Reference proteome</keyword>
<dbReference type="AlphaFoldDB" id="A0A937K4U3"/>
<evidence type="ECO:0000259" key="1">
    <source>
        <dbReference type="Pfam" id="PF02463"/>
    </source>
</evidence>
<dbReference type="Pfam" id="PF02463">
    <property type="entry name" value="SMC_N"/>
    <property type="match status" value="1"/>
</dbReference>
<dbReference type="InterPro" id="IPR027417">
    <property type="entry name" value="P-loop_NTPase"/>
</dbReference>
<name>A0A937K4U3_9CLOT</name>
<dbReference type="RefSeq" id="WP_202769083.1">
    <property type="nucleotide sequence ID" value="NZ_JAESWA010000027.1"/>
</dbReference>
<sequence length="858" mass="98366">MGVTNELEEWISKRSLWIQNAINRITTNDSIDKEDITQLVELCKKEAGILKDINGDLKPIKVSLGHLNNEDISNNLVIESISNLTGMFALSPRKPLQLGKKPLTVVYGRNGSGKSSYVKVLKHMCGARNPGKLISNIFENKNQIKSCNIDIKIGDNHERIYWKQDDGVSIKLKETEIYDTDCAYVYVNSENEVTYEPRLLTLLTRIIDVCTKVSEVIEKEIENNQSKKPSIPKEYMDTDSGRWYLSLSAKSNKDFASKCQWNGELDKQLQALKERLNVVNPIEQAKTLRNKVNSLNKLIKSIEEMEKGLGDDICNKYLELKKDAELKKRVANEDVDKVLGMAQLEGVGIESWKILWQQAREYSEKIAYTDKVFPNVADGARCVLCQQPLDEEAKNRLISFEEFIKGNIQKQAETAELEFKNYSGKIINIPEDSLIELTINSCGIVDEIQIALIKSIYNDFELRKKSLLSAINTEDIANIPNIDFLKNFRNEIDIFEQKAITFHEDAKNQGRDIIQKKVCELEANKWLHQQKESIEEEIQRLLLIEDLKKAKRLTSTQAFSVKKSELSNKLVTEEYMNRFQKELKLLGAYQLKVELVKTKTQKGHIYHQIKLQNCKESISTSEVLSEGEMRIVSLAAFLADVESRKSSTPFIFDDPISSLDQEYEEATVERLVELSKNRQVIVFTHRISLLTLIEDAVKKHGVEASVVSLRNEQWGAGEPNETPINVKSPDAALNSLINERLSKAVKILNDFGQSEYETIAKSICSDFRIIIERFVENKLLCDVVQRFRRSINTLGKLEKIPLITVDDCKLFDELMTKYSKYEHSQSIELPVFAPSVEELREDMEKLKKWNEEFKKRVK</sequence>
<dbReference type="SUPFAM" id="SSF75712">
    <property type="entry name" value="Rad50 coiled-coil Zn hook"/>
    <property type="match status" value="1"/>
</dbReference>
<dbReference type="PANTHER" id="PTHR32182:SF22">
    <property type="entry name" value="ATP-DEPENDENT ENDONUCLEASE, OLD FAMILY-RELATED"/>
    <property type="match status" value="1"/>
</dbReference>
<dbReference type="GO" id="GO:0006302">
    <property type="term" value="P:double-strand break repair"/>
    <property type="evidence" value="ECO:0007669"/>
    <property type="project" value="TreeGrafter"/>
</dbReference>
<reference evidence="2" key="1">
    <citation type="submission" date="2021-01" db="EMBL/GenBank/DDBJ databases">
        <title>Genome public.</title>
        <authorList>
            <person name="Liu C."/>
            <person name="Sun Q."/>
        </authorList>
    </citation>
    <scope>NUCLEOTIDE SEQUENCE</scope>
    <source>
        <strain evidence="2">YIM B02565</strain>
    </source>
</reference>
<protein>
    <submittedName>
        <fullName evidence="2">AAA family ATPase</fullName>
    </submittedName>
</protein>
<dbReference type="InterPro" id="IPR003395">
    <property type="entry name" value="RecF/RecN/SMC_N"/>
</dbReference>